<dbReference type="OrthoDB" id="27483at2759"/>
<dbReference type="Gene3D" id="2.60.120.620">
    <property type="entry name" value="q2cbj1_9rhob like domain"/>
    <property type="match status" value="1"/>
</dbReference>
<feature type="compositionally biased region" description="Acidic residues" evidence="1">
    <location>
        <begin position="333"/>
        <end position="345"/>
    </location>
</feature>
<dbReference type="Proteomes" id="UP000012174">
    <property type="component" value="Unassembled WGS sequence"/>
</dbReference>
<accession>M7SXB6</accession>
<evidence type="ECO:0000313" key="4">
    <source>
        <dbReference type="Proteomes" id="UP000012174"/>
    </source>
</evidence>
<proteinExistence type="predicted"/>
<dbReference type="InterPro" id="IPR044862">
    <property type="entry name" value="Pro_4_hyd_alph_FE2OG_OXY"/>
</dbReference>
<dbReference type="eggNOG" id="ENOG502S2NY">
    <property type="taxonomic scope" value="Eukaryota"/>
</dbReference>
<dbReference type="EMBL" id="KB707482">
    <property type="protein sequence ID" value="EMR62201.1"/>
    <property type="molecule type" value="Genomic_DNA"/>
</dbReference>
<dbReference type="AlphaFoldDB" id="M7SXB6"/>
<dbReference type="KEGG" id="ela:UCREL1_10858"/>
<organism evidence="3 4">
    <name type="scientific">Eutypa lata (strain UCR-EL1)</name>
    <name type="common">Grapevine dieback disease fungus</name>
    <name type="synonym">Eutypa armeniacae</name>
    <dbReference type="NCBI Taxonomy" id="1287681"/>
    <lineage>
        <taxon>Eukaryota</taxon>
        <taxon>Fungi</taxon>
        <taxon>Dikarya</taxon>
        <taxon>Ascomycota</taxon>
        <taxon>Pezizomycotina</taxon>
        <taxon>Sordariomycetes</taxon>
        <taxon>Xylariomycetidae</taxon>
        <taxon>Xylariales</taxon>
        <taxon>Diatrypaceae</taxon>
        <taxon>Eutypa</taxon>
    </lineage>
</organism>
<dbReference type="OMA" id="YIDCTHE"/>
<dbReference type="HOGENOM" id="CLU_007520_1_1_1"/>
<evidence type="ECO:0000256" key="1">
    <source>
        <dbReference type="SAM" id="MobiDB-lite"/>
    </source>
</evidence>
<name>M7SXB6_EUTLA</name>
<feature type="region of interest" description="Disordered" evidence="1">
    <location>
        <begin position="329"/>
        <end position="348"/>
    </location>
</feature>
<evidence type="ECO:0000259" key="2">
    <source>
        <dbReference type="Pfam" id="PF13640"/>
    </source>
</evidence>
<sequence length="668" mass="76199">MANPSWMPSRLEPGFNATPLSSDDLRRKLEHALDSITWKGSFVATADDKEDPDIFVNDVGPIRLPLSELQAKDLVNKSHQAPFGKGSETIVDTSVRNTWELNPDQFQIRNPQWNAFLDKLLQKMAGTLGIHAPVSAELYKMLLYEKGAMFKAHTDTEKIPGMFGTLVICLPSPHEGGDVILRHGGQVRKFTSSTTEMSSVSWYSDVSHEVLPVTSGYRFVLTYNLAMDSAAALPSATALLRDQSRELRQALESWSHEVKTGRREAEPLYYVLEHKYTEANISLKHLKTIDQARVQCLQMLCSELDFDLFLTTLEKKDIGTAEGGYGYDKYDDYYDEDDEEEDDDEDGHHDIEDIIDTEYTAKFIFDLAGNKIVSSVEFGEDDVIQEDAFGDEPDKEEYEGYMGNSVSDIVVFIYKNINRRTRDRRQHIGIGNPTCHCVRSQSTLSQRYQAIQALTEATEEARLFQAEAFNSLWIPVFQDLTTLLEKHRTSLTTPLWRGAYQSLLRQYLLIFVGKEPQKHNVAIRRVSCRCGDCSALNSFLANPGQRIGRFPVGKQRRQHLHRQLDDNYIDCTHETDRRGNPQTLVVTKTSKHFDNAAAKWSQRRLQAESQLSAFDQAKLRVLLSDQYDEIMDMKFLLPVANQQREVDMARWRDGLKPDNDNDNDRNSN</sequence>
<protein>
    <submittedName>
        <fullName evidence="3">Putative 2og-fe oxygenase superfamily protein</fullName>
    </submittedName>
</protein>
<gene>
    <name evidence="3" type="ORF">UCREL1_10858</name>
</gene>
<keyword evidence="4" id="KW-1185">Reference proteome</keyword>
<reference evidence="4" key="1">
    <citation type="journal article" date="2013" name="Genome Announc.">
        <title>Draft genome sequence of the grapevine dieback fungus Eutypa lata UCR-EL1.</title>
        <authorList>
            <person name="Blanco-Ulate B."/>
            <person name="Rolshausen P.E."/>
            <person name="Cantu D."/>
        </authorList>
    </citation>
    <scope>NUCLEOTIDE SEQUENCE [LARGE SCALE GENOMIC DNA]</scope>
    <source>
        <strain evidence="4">UCR-EL1</strain>
    </source>
</reference>
<evidence type="ECO:0000313" key="3">
    <source>
        <dbReference type="EMBL" id="EMR62201.1"/>
    </source>
</evidence>
<feature type="domain" description="Prolyl 4-hydroxylase alpha subunit Fe(2+) 2OG dioxygenase" evidence="2">
    <location>
        <begin position="141"/>
        <end position="224"/>
    </location>
</feature>
<dbReference type="PANTHER" id="PTHR33099">
    <property type="entry name" value="FE2OG DIOXYGENASE DOMAIN-CONTAINING PROTEIN"/>
    <property type="match status" value="1"/>
</dbReference>
<dbReference type="PANTHER" id="PTHR33099:SF7">
    <property type="entry name" value="MYND-TYPE DOMAIN-CONTAINING PROTEIN"/>
    <property type="match status" value="1"/>
</dbReference>
<dbReference type="Pfam" id="PF13640">
    <property type="entry name" value="2OG-FeII_Oxy_3"/>
    <property type="match status" value="1"/>
</dbReference>